<evidence type="ECO:0000313" key="2">
    <source>
        <dbReference type="Proteomes" id="UP000324897"/>
    </source>
</evidence>
<evidence type="ECO:0000313" key="1">
    <source>
        <dbReference type="EMBL" id="TVU13878.1"/>
    </source>
</evidence>
<gene>
    <name evidence="1" type="ORF">EJB05_37310</name>
</gene>
<sequence>MANFPVDANPFIAPEMVLDPAGLNKKPQGEPHMGDGPSWTVPIYVLNWEEYNNVPIDMDAIPEDGNPHPLEWQSSSFGMRIAVHIKSCPHRS</sequence>
<reference evidence="1 2" key="1">
    <citation type="journal article" date="2019" name="Sci. Rep.">
        <title>A high-quality genome of Eragrostis curvula grass provides insights into Poaceae evolution and supports new strategies to enhance forage quality.</title>
        <authorList>
            <person name="Carballo J."/>
            <person name="Santos B.A.C.M."/>
            <person name="Zappacosta D."/>
            <person name="Garbus I."/>
            <person name="Selva J.P."/>
            <person name="Gallo C.A."/>
            <person name="Diaz A."/>
            <person name="Albertini E."/>
            <person name="Caccamo M."/>
            <person name="Echenique V."/>
        </authorList>
    </citation>
    <scope>NUCLEOTIDE SEQUENCE [LARGE SCALE GENOMIC DNA]</scope>
    <source>
        <strain evidence="2">cv. Victoria</strain>
        <tissue evidence="1">Leaf</tissue>
    </source>
</reference>
<comment type="caution">
    <text evidence="1">The sequence shown here is derived from an EMBL/GenBank/DDBJ whole genome shotgun (WGS) entry which is preliminary data.</text>
</comment>
<accession>A0A5J9TSQ7</accession>
<dbReference type="Proteomes" id="UP000324897">
    <property type="component" value="Unassembled WGS sequence"/>
</dbReference>
<dbReference type="EMBL" id="RWGY01000031">
    <property type="protein sequence ID" value="TVU13878.1"/>
    <property type="molecule type" value="Genomic_DNA"/>
</dbReference>
<organism evidence="1 2">
    <name type="scientific">Eragrostis curvula</name>
    <name type="common">weeping love grass</name>
    <dbReference type="NCBI Taxonomy" id="38414"/>
    <lineage>
        <taxon>Eukaryota</taxon>
        <taxon>Viridiplantae</taxon>
        <taxon>Streptophyta</taxon>
        <taxon>Embryophyta</taxon>
        <taxon>Tracheophyta</taxon>
        <taxon>Spermatophyta</taxon>
        <taxon>Magnoliopsida</taxon>
        <taxon>Liliopsida</taxon>
        <taxon>Poales</taxon>
        <taxon>Poaceae</taxon>
        <taxon>PACMAD clade</taxon>
        <taxon>Chloridoideae</taxon>
        <taxon>Eragrostideae</taxon>
        <taxon>Eragrostidinae</taxon>
        <taxon>Eragrostis</taxon>
    </lineage>
</organism>
<dbReference type="Gramene" id="TVU13878">
    <property type="protein sequence ID" value="TVU13878"/>
    <property type="gene ID" value="EJB05_37310"/>
</dbReference>
<feature type="non-terminal residue" evidence="1">
    <location>
        <position position="1"/>
    </location>
</feature>
<protein>
    <submittedName>
        <fullName evidence="1">Uncharacterized protein</fullName>
    </submittedName>
</protein>
<name>A0A5J9TSQ7_9POAL</name>
<proteinExistence type="predicted"/>
<dbReference type="AlphaFoldDB" id="A0A5J9TSQ7"/>
<keyword evidence="2" id="KW-1185">Reference proteome</keyword>